<organism evidence="1 2">
    <name type="scientific">Ramazzottius varieornatus</name>
    <name type="common">Water bear</name>
    <name type="synonym">Tardigrade</name>
    <dbReference type="NCBI Taxonomy" id="947166"/>
    <lineage>
        <taxon>Eukaryota</taxon>
        <taxon>Metazoa</taxon>
        <taxon>Ecdysozoa</taxon>
        <taxon>Tardigrada</taxon>
        <taxon>Eutardigrada</taxon>
        <taxon>Parachela</taxon>
        <taxon>Hypsibioidea</taxon>
        <taxon>Ramazzottiidae</taxon>
        <taxon>Ramazzottius</taxon>
    </lineage>
</organism>
<name>A0A1D1V570_RAMVA</name>
<dbReference type="Proteomes" id="UP000186922">
    <property type="component" value="Unassembled WGS sequence"/>
</dbReference>
<comment type="caution">
    <text evidence="1">The sequence shown here is derived from an EMBL/GenBank/DDBJ whole genome shotgun (WGS) entry which is preliminary data.</text>
</comment>
<gene>
    <name evidence="1" type="primary">RvY_07413</name>
    <name evidence="1" type="synonym">RvY_07413.2</name>
    <name evidence="1" type="ORF">RvY_07413-2</name>
</gene>
<dbReference type="AlphaFoldDB" id="A0A1D1V570"/>
<evidence type="ECO:0000313" key="1">
    <source>
        <dbReference type="EMBL" id="GAU95875.1"/>
    </source>
</evidence>
<sequence>MQRFSRHNLSNNSHFPVWNSREPQHARIRLSSGRHGGVVTESAIAFWYPSIVNKGLLRVRGYQGLYFFVLARERIQASIHFARRVRNFLFPNGKIFHSKNQKRHPIRHGCPRISLLQRRDVVAEFQETAKNCGRRVESVPGSWTCRLRTENIGRCSSIGIYKRRLCIFGG</sequence>
<evidence type="ECO:0000313" key="2">
    <source>
        <dbReference type="Proteomes" id="UP000186922"/>
    </source>
</evidence>
<proteinExistence type="predicted"/>
<reference evidence="1 2" key="1">
    <citation type="journal article" date="2016" name="Nat. Commun.">
        <title>Extremotolerant tardigrade genome and improved radiotolerance of human cultured cells by tardigrade-unique protein.</title>
        <authorList>
            <person name="Hashimoto T."/>
            <person name="Horikawa D.D."/>
            <person name="Saito Y."/>
            <person name="Kuwahara H."/>
            <person name="Kozuka-Hata H."/>
            <person name="Shin-I T."/>
            <person name="Minakuchi Y."/>
            <person name="Ohishi K."/>
            <person name="Motoyama A."/>
            <person name="Aizu T."/>
            <person name="Enomoto A."/>
            <person name="Kondo K."/>
            <person name="Tanaka S."/>
            <person name="Hara Y."/>
            <person name="Koshikawa S."/>
            <person name="Sagara H."/>
            <person name="Miura T."/>
            <person name="Yokobori S."/>
            <person name="Miyagawa K."/>
            <person name="Suzuki Y."/>
            <person name="Kubo T."/>
            <person name="Oyama M."/>
            <person name="Kohara Y."/>
            <person name="Fujiyama A."/>
            <person name="Arakawa K."/>
            <person name="Katayama T."/>
            <person name="Toyoda A."/>
            <person name="Kunieda T."/>
        </authorList>
    </citation>
    <scope>NUCLEOTIDE SEQUENCE [LARGE SCALE GENOMIC DNA]</scope>
    <source>
        <strain evidence="1 2">YOKOZUNA-1</strain>
    </source>
</reference>
<dbReference type="EMBL" id="BDGG01000003">
    <property type="protein sequence ID" value="GAU95875.1"/>
    <property type="molecule type" value="Genomic_DNA"/>
</dbReference>
<protein>
    <submittedName>
        <fullName evidence="1">Uncharacterized protein</fullName>
    </submittedName>
</protein>
<accession>A0A1D1V570</accession>
<keyword evidence="2" id="KW-1185">Reference proteome</keyword>